<evidence type="ECO:0000256" key="12">
    <source>
        <dbReference type="ARBA" id="ARBA00023209"/>
    </source>
</evidence>
<evidence type="ECO:0000256" key="2">
    <source>
        <dbReference type="ARBA" id="ARBA00004127"/>
    </source>
</evidence>
<comment type="similarity">
    <text evidence="3">Belongs to the CDP-alcohol phosphatidyltransferase class-I family.</text>
</comment>
<protein>
    <recommendedName>
        <fullName evidence="5">CDP-diacylglycerol--serine O-phosphatidyltransferase</fullName>
        <ecNumber evidence="4">2.7.8.8</ecNumber>
    </recommendedName>
    <alternativeName>
        <fullName evidence="14">Phosphatidylserine synthase</fullName>
    </alternativeName>
</protein>
<dbReference type="GO" id="GO:0016020">
    <property type="term" value="C:membrane"/>
    <property type="evidence" value="ECO:0007669"/>
    <property type="project" value="InterPro"/>
</dbReference>
<proteinExistence type="inferred from homology"/>
<evidence type="ECO:0000256" key="4">
    <source>
        <dbReference type="ARBA" id="ARBA00013174"/>
    </source>
</evidence>
<name>A0A3B1BSE4_9ZZZZ</name>
<evidence type="ECO:0000256" key="8">
    <source>
        <dbReference type="ARBA" id="ARBA00022692"/>
    </source>
</evidence>
<dbReference type="EMBL" id="UOGC01000081">
    <property type="protein sequence ID" value="VAX18852.1"/>
    <property type="molecule type" value="Genomic_DNA"/>
</dbReference>
<evidence type="ECO:0000256" key="1">
    <source>
        <dbReference type="ARBA" id="ARBA00000287"/>
    </source>
</evidence>
<evidence type="ECO:0000256" key="14">
    <source>
        <dbReference type="ARBA" id="ARBA00032361"/>
    </source>
</evidence>
<dbReference type="GO" id="GO:0012505">
    <property type="term" value="C:endomembrane system"/>
    <property type="evidence" value="ECO:0007669"/>
    <property type="project" value="UniProtKB-SubCell"/>
</dbReference>
<dbReference type="GO" id="GO:0003882">
    <property type="term" value="F:CDP-diacylglycerol-serine O-phosphatidyltransferase activity"/>
    <property type="evidence" value="ECO:0007669"/>
    <property type="project" value="UniProtKB-EC"/>
</dbReference>
<dbReference type="InterPro" id="IPR048254">
    <property type="entry name" value="CDP_ALCOHOL_P_TRANSF_CS"/>
</dbReference>
<feature type="transmembrane region" description="Helical" evidence="15">
    <location>
        <begin position="241"/>
        <end position="259"/>
    </location>
</feature>
<accession>A0A3B1BSE4</accession>
<dbReference type="InterPro" id="IPR004533">
    <property type="entry name" value="CDP-diaglyc--ser_O-PTrfase"/>
</dbReference>
<dbReference type="PANTHER" id="PTHR14269">
    <property type="entry name" value="CDP-DIACYLGLYCEROL--GLYCEROL-3-PHOSPHATE 3-PHOSPHATIDYLTRANSFERASE-RELATED"/>
    <property type="match status" value="1"/>
</dbReference>
<reference evidence="16" key="1">
    <citation type="submission" date="2018-06" db="EMBL/GenBank/DDBJ databases">
        <authorList>
            <person name="Zhirakovskaya E."/>
        </authorList>
    </citation>
    <scope>NUCLEOTIDE SEQUENCE</scope>
</reference>
<feature type="transmembrane region" description="Helical" evidence="15">
    <location>
        <begin position="157"/>
        <end position="175"/>
    </location>
</feature>
<evidence type="ECO:0000256" key="11">
    <source>
        <dbReference type="ARBA" id="ARBA00023136"/>
    </source>
</evidence>
<sequence length="285" mass="31531">MEKNLNTEAKSKRVKMRSLDPNGEGKFARFGKIQKGIFIVPSLITSAAFFCGFFAMVSSIKGDFYTAAWAIILAIFLDGLDGRVARAMGATSDFGVQYDSLSDLVAFGVAPAVLMYNWALHDFGRVGWMAGFLFVICGALRLARFNTQSSEEKKSRFVGMPIPAAAGLLAVIVLLTKGAFDLTRVPAILLVITIYVLAILMVSNVTFRNFKGIDLTQRRSFPILLAVILVAFVIVQFPNYMLFAMGIAYAVDGPIVWYMERRDKPWSRLALDFFGLDKQETETPS</sequence>
<keyword evidence="11 15" id="KW-0472">Membrane</keyword>
<comment type="catalytic activity">
    <reaction evidence="1">
        <text>a CDP-1,2-diacyl-sn-glycerol + L-serine = a 1,2-diacyl-sn-glycero-3-phospho-L-serine + CMP + H(+)</text>
        <dbReference type="Rhea" id="RHEA:16913"/>
        <dbReference type="ChEBI" id="CHEBI:15378"/>
        <dbReference type="ChEBI" id="CHEBI:33384"/>
        <dbReference type="ChEBI" id="CHEBI:57262"/>
        <dbReference type="ChEBI" id="CHEBI:58332"/>
        <dbReference type="ChEBI" id="CHEBI:60377"/>
        <dbReference type="EC" id="2.7.8.8"/>
    </reaction>
</comment>
<dbReference type="Pfam" id="PF01066">
    <property type="entry name" value="CDP-OH_P_transf"/>
    <property type="match status" value="1"/>
</dbReference>
<feature type="transmembrane region" description="Helical" evidence="15">
    <location>
        <begin position="36"/>
        <end position="58"/>
    </location>
</feature>
<keyword evidence="7 16" id="KW-0808">Transferase</keyword>
<evidence type="ECO:0000313" key="16">
    <source>
        <dbReference type="EMBL" id="VAX18852.1"/>
    </source>
</evidence>
<evidence type="ECO:0000256" key="13">
    <source>
        <dbReference type="ARBA" id="ARBA00023264"/>
    </source>
</evidence>
<keyword evidence="8 15" id="KW-0812">Transmembrane</keyword>
<dbReference type="PANTHER" id="PTHR14269:SF61">
    <property type="entry name" value="CDP-DIACYLGLYCEROL--SERINE O-PHOSPHATIDYLTRANSFERASE"/>
    <property type="match status" value="1"/>
</dbReference>
<feature type="transmembrane region" description="Helical" evidence="15">
    <location>
        <begin position="219"/>
        <end position="235"/>
    </location>
</feature>
<evidence type="ECO:0000256" key="10">
    <source>
        <dbReference type="ARBA" id="ARBA00023098"/>
    </source>
</evidence>
<dbReference type="InterPro" id="IPR050324">
    <property type="entry name" value="CDP-alcohol_PTase-I"/>
</dbReference>
<gene>
    <name evidence="16" type="ORF">MNBD_NITROSPINAE01-1707</name>
</gene>
<keyword evidence="9 15" id="KW-1133">Transmembrane helix</keyword>
<dbReference type="InterPro" id="IPR000462">
    <property type="entry name" value="CDP-OH_P_trans"/>
</dbReference>
<organism evidence="16">
    <name type="scientific">hydrothermal vent metagenome</name>
    <dbReference type="NCBI Taxonomy" id="652676"/>
    <lineage>
        <taxon>unclassified sequences</taxon>
        <taxon>metagenomes</taxon>
        <taxon>ecological metagenomes</taxon>
    </lineage>
</organism>
<keyword evidence="6" id="KW-0444">Lipid biosynthesis</keyword>
<evidence type="ECO:0000256" key="5">
    <source>
        <dbReference type="ARBA" id="ARBA00017171"/>
    </source>
</evidence>
<keyword evidence="10" id="KW-0443">Lipid metabolism</keyword>
<dbReference type="NCBIfam" id="TIGR00473">
    <property type="entry name" value="pssA"/>
    <property type="match status" value="1"/>
</dbReference>
<dbReference type="Gene3D" id="1.20.120.1760">
    <property type="match status" value="1"/>
</dbReference>
<evidence type="ECO:0000256" key="9">
    <source>
        <dbReference type="ARBA" id="ARBA00022989"/>
    </source>
</evidence>
<evidence type="ECO:0000256" key="15">
    <source>
        <dbReference type="SAM" id="Phobius"/>
    </source>
</evidence>
<dbReference type="PROSITE" id="PS00379">
    <property type="entry name" value="CDP_ALCOHOL_P_TRANSF"/>
    <property type="match status" value="1"/>
</dbReference>
<evidence type="ECO:0000256" key="7">
    <source>
        <dbReference type="ARBA" id="ARBA00022679"/>
    </source>
</evidence>
<evidence type="ECO:0000256" key="6">
    <source>
        <dbReference type="ARBA" id="ARBA00022516"/>
    </source>
</evidence>
<comment type="subcellular location">
    <subcellularLocation>
        <location evidence="2">Endomembrane system</location>
        <topology evidence="2">Multi-pass membrane protein</topology>
    </subcellularLocation>
</comment>
<dbReference type="InterPro" id="IPR043130">
    <property type="entry name" value="CDP-OH_PTrfase_TM_dom"/>
</dbReference>
<dbReference type="EC" id="2.7.8.8" evidence="4"/>
<keyword evidence="12" id="KW-0594">Phospholipid biosynthesis</keyword>
<feature type="transmembrane region" description="Helical" evidence="15">
    <location>
        <begin position="187"/>
        <end position="207"/>
    </location>
</feature>
<dbReference type="AlphaFoldDB" id="A0A3B1BSE4"/>
<evidence type="ECO:0000256" key="3">
    <source>
        <dbReference type="ARBA" id="ARBA00010441"/>
    </source>
</evidence>
<dbReference type="GO" id="GO:0008654">
    <property type="term" value="P:phospholipid biosynthetic process"/>
    <property type="evidence" value="ECO:0007669"/>
    <property type="project" value="UniProtKB-KW"/>
</dbReference>
<feature type="transmembrane region" description="Helical" evidence="15">
    <location>
        <begin position="126"/>
        <end position="145"/>
    </location>
</feature>
<keyword evidence="13" id="KW-1208">Phospholipid metabolism</keyword>